<dbReference type="NCBIfam" id="TIGR04056">
    <property type="entry name" value="OMP_RagA_SusC"/>
    <property type="match status" value="1"/>
</dbReference>
<protein>
    <submittedName>
        <fullName evidence="10">TonB-linked outer membrane protein, SusC/RagA family</fullName>
    </submittedName>
</protein>
<evidence type="ECO:0000256" key="5">
    <source>
        <dbReference type="ARBA" id="ARBA00023136"/>
    </source>
</evidence>
<dbReference type="Pfam" id="PF07715">
    <property type="entry name" value="Plug"/>
    <property type="match status" value="1"/>
</dbReference>
<dbReference type="SUPFAM" id="SSF56935">
    <property type="entry name" value="Porins"/>
    <property type="match status" value="1"/>
</dbReference>
<name>A0A1I7NCA8_9BACT</name>
<keyword evidence="5 7" id="KW-0472">Membrane</keyword>
<reference evidence="11" key="1">
    <citation type="submission" date="2016-10" db="EMBL/GenBank/DDBJ databases">
        <authorList>
            <person name="Varghese N."/>
            <person name="Submissions S."/>
        </authorList>
    </citation>
    <scope>NUCLEOTIDE SEQUENCE [LARGE SCALE GENOMIC DNA]</scope>
    <source>
        <strain evidence="11">DSM 14807</strain>
    </source>
</reference>
<dbReference type="PROSITE" id="PS52016">
    <property type="entry name" value="TONB_DEPENDENT_REC_3"/>
    <property type="match status" value="1"/>
</dbReference>
<evidence type="ECO:0000256" key="8">
    <source>
        <dbReference type="SAM" id="Phobius"/>
    </source>
</evidence>
<dbReference type="InterPro" id="IPR008969">
    <property type="entry name" value="CarboxyPept-like_regulatory"/>
</dbReference>
<dbReference type="InterPro" id="IPR023997">
    <property type="entry name" value="TonB-dep_OMP_SusC/RagA_CS"/>
</dbReference>
<evidence type="ECO:0000313" key="11">
    <source>
        <dbReference type="Proteomes" id="UP000199537"/>
    </source>
</evidence>
<accession>A0A1I7NCA8</accession>
<dbReference type="AlphaFoldDB" id="A0A1I7NCA8"/>
<feature type="transmembrane region" description="Helical" evidence="8">
    <location>
        <begin position="21"/>
        <end position="42"/>
    </location>
</feature>
<keyword evidence="2 7" id="KW-0813">Transport</keyword>
<dbReference type="InterPro" id="IPR036942">
    <property type="entry name" value="Beta-barrel_TonB_sf"/>
</dbReference>
<dbReference type="GO" id="GO:0009279">
    <property type="term" value="C:cell outer membrane"/>
    <property type="evidence" value="ECO:0007669"/>
    <property type="project" value="UniProtKB-SubCell"/>
</dbReference>
<keyword evidence="6 7" id="KW-0998">Cell outer membrane</keyword>
<dbReference type="Gene3D" id="2.40.170.20">
    <property type="entry name" value="TonB-dependent receptor, beta-barrel domain"/>
    <property type="match status" value="1"/>
</dbReference>
<dbReference type="InterPro" id="IPR012910">
    <property type="entry name" value="Plug_dom"/>
</dbReference>
<comment type="subcellular location">
    <subcellularLocation>
        <location evidence="1 7">Cell outer membrane</location>
        <topology evidence="1 7">Multi-pass membrane protein</topology>
    </subcellularLocation>
</comment>
<proteinExistence type="inferred from homology"/>
<dbReference type="SUPFAM" id="SSF49464">
    <property type="entry name" value="Carboxypeptidase regulatory domain-like"/>
    <property type="match status" value="1"/>
</dbReference>
<evidence type="ECO:0000256" key="6">
    <source>
        <dbReference type="ARBA" id="ARBA00023237"/>
    </source>
</evidence>
<dbReference type="OrthoDB" id="9768177at2"/>
<dbReference type="NCBIfam" id="TIGR04057">
    <property type="entry name" value="SusC_RagA_signa"/>
    <property type="match status" value="1"/>
</dbReference>
<keyword evidence="8" id="KW-1133">Transmembrane helix</keyword>
<dbReference type="InterPro" id="IPR037066">
    <property type="entry name" value="Plug_dom_sf"/>
</dbReference>
<evidence type="ECO:0000256" key="4">
    <source>
        <dbReference type="ARBA" id="ARBA00022692"/>
    </source>
</evidence>
<evidence type="ECO:0000256" key="3">
    <source>
        <dbReference type="ARBA" id="ARBA00022452"/>
    </source>
</evidence>
<evidence type="ECO:0000313" key="10">
    <source>
        <dbReference type="EMBL" id="SFV32193.1"/>
    </source>
</evidence>
<dbReference type="Proteomes" id="UP000199537">
    <property type="component" value="Unassembled WGS sequence"/>
</dbReference>
<dbReference type="Gene3D" id="2.60.40.1120">
    <property type="entry name" value="Carboxypeptidase-like, regulatory domain"/>
    <property type="match status" value="1"/>
</dbReference>
<evidence type="ECO:0000256" key="2">
    <source>
        <dbReference type="ARBA" id="ARBA00022448"/>
    </source>
</evidence>
<organism evidence="10 11">
    <name type="scientific">Thermoflavifilum thermophilum</name>
    <dbReference type="NCBI Taxonomy" id="1393122"/>
    <lineage>
        <taxon>Bacteria</taxon>
        <taxon>Pseudomonadati</taxon>
        <taxon>Bacteroidota</taxon>
        <taxon>Chitinophagia</taxon>
        <taxon>Chitinophagales</taxon>
        <taxon>Chitinophagaceae</taxon>
        <taxon>Thermoflavifilum</taxon>
    </lineage>
</organism>
<evidence type="ECO:0000259" key="9">
    <source>
        <dbReference type="Pfam" id="PF07715"/>
    </source>
</evidence>
<feature type="domain" description="TonB-dependent receptor plug" evidence="9">
    <location>
        <begin position="142"/>
        <end position="265"/>
    </location>
</feature>
<evidence type="ECO:0000256" key="1">
    <source>
        <dbReference type="ARBA" id="ARBA00004571"/>
    </source>
</evidence>
<dbReference type="RefSeq" id="WP_092459046.1">
    <property type="nucleotide sequence ID" value="NZ_FPCJ01000001.1"/>
</dbReference>
<keyword evidence="4 7" id="KW-0812">Transmembrane</keyword>
<dbReference type="InterPro" id="IPR039426">
    <property type="entry name" value="TonB-dep_rcpt-like"/>
</dbReference>
<dbReference type="InterPro" id="IPR023996">
    <property type="entry name" value="TonB-dep_OMP_SusC/RagA"/>
</dbReference>
<keyword evidence="11" id="KW-1185">Reference proteome</keyword>
<dbReference type="EMBL" id="FPCJ01000001">
    <property type="protein sequence ID" value="SFV32193.1"/>
    <property type="molecule type" value="Genomic_DNA"/>
</dbReference>
<dbReference type="Pfam" id="PF13715">
    <property type="entry name" value="CarbopepD_reg_2"/>
    <property type="match status" value="1"/>
</dbReference>
<evidence type="ECO:0000256" key="7">
    <source>
        <dbReference type="PROSITE-ProRule" id="PRU01360"/>
    </source>
</evidence>
<comment type="similarity">
    <text evidence="7">Belongs to the TonB-dependent receptor family.</text>
</comment>
<dbReference type="Gene3D" id="2.170.130.10">
    <property type="entry name" value="TonB-dependent receptor, plug domain"/>
    <property type="match status" value="1"/>
</dbReference>
<dbReference type="STRING" id="1393122.SAMN05660895_1269"/>
<sequence>MPHQMYDLHNNPLQVGRFRSPAFAIPMLAMAIGLLLLGGFFFPVSAQQAAHQISGQVRDAENGEPLAGVTIRVKGTVVGTISDAQGQFVIHASPGDTLLFTFLGYSPRQVVLTGQSSLAVRLTKSFSQLDQVVVVGYGQMKKSDLSSSQVTVSSDEIDRTINTTFDQALQGRAAGVYVSSPSGQPGAAPSVIIRGLATLTQNAQPLYVIDGVQIRPGNPADDPYNHPTGFSNLLSTINPDDIESINILEGPSATAIYGAAGGNGVVIITTKSGRAGQSKISVSTLFTVQDKPKHIPVMSLPQYASFRNAMDSAGGLPTQPEFYDPSILGPGTDWQNALYRRTLLQKHQFSISGGTERTTHYLSGEYFDQQGIAPGSGFTRYTLRLNLDNQTTKWLKVGTHMNVAYTKERVNTTNGGIIMLALQQNPSVPVKNPDGSWGGPTSTQFQFTNPVMLASIYNDYNKRAAIIGGVYADLNLAKGLTFHNEFNTSIEYYNYYSFHPGYQAGGFIVTQDNATSTRTATNNYWWGVNNRLQYHLALGKHDITLMAAHEAQSWTYESLSGSRKNFLTNDVQELSAGDASTLSNISNNSNKASGAQESYFGRINYMYNDKYILQATYRADGNSNFGPNYRWGYFPSVSVAWRISKEPFMQSLRAINDLKLRLEWGESGNAGGGGVYAALQAVPTPWGNGFLLVKFPNPNLKWETDKTLNAGFDLYMFNSRLEVVADAYIKKSTNLITVNTYPFTLGGDIAYSPGYIQWPTVNAGSMENKGIDLTVNSVNIDQRDFSWRTGLTFSLDRNKITSLMNTINPVWAATQVEFISKVGQPASMITGYIAEGLFQDYKDIATHAIQTSNRQLTINPATGSWPGDIKFKDINGDGYIDQNDRIIIGNPWPKFTFGFNNSFSYKNFDLNIFMQGSVGNDILDYPRYLLSIPGNSGVYGNYLAEVAHFARPSSYSAADSNSVYLLNPGYNIPRVAPGDPNGNNRMSNWFVENGSYLRVKNVTLSYNFPKKWISHLYMTGLRASVSVQNLLTITGYKGYDPEVGMVNYGGTLMVGVDTGRYPSVRMYSVSLTADF</sequence>
<keyword evidence="3 7" id="KW-1134">Transmembrane beta strand</keyword>
<gene>
    <name evidence="10" type="ORF">SAMN05660895_1269</name>
</gene>